<name>A0A1D2VLY1_9ASCO</name>
<dbReference type="RefSeq" id="XP_020048916.1">
    <property type="nucleotide sequence ID" value="XM_020192883.1"/>
</dbReference>
<evidence type="ECO:0000313" key="2">
    <source>
        <dbReference type="Proteomes" id="UP000095038"/>
    </source>
</evidence>
<accession>A0A1D2VLY1</accession>
<dbReference type="AlphaFoldDB" id="A0A1D2VLY1"/>
<dbReference type="InParanoid" id="A0A1D2VLY1"/>
<gene>
    <name evidence="1" type="ORF">ASCRUDRAFT_74957</name>
</gene>
<sequence>MATTQTAILRIIENNIKEMERNAEEMSGILNNLRGCIEDDSEMAQLIISQLQEKFSYATDIYQRFVGVTRTIFERTLSIEVKQHVWLLNSRGEQVQDKIDGIWDEFGEMTGIPIGSKI</sequence>
<protein>
    <submittedName>
        <fullName evidence="1">Uncharacterized protein</fullName>
    </submittedName>
</protein>
<proteinExistence type="predicted"/>
<keyword evidence="2" id="KW-1185">Reference proteome</keyword>
<dbReference type="OrthoDB" id="125363at2759"/>
<evidence type="ECO:0000313" key="1">
    <source>
        <dbReference type="EMBL" id="ODV62609.1"/>
    </source>
</evidence>
<dbReference type="GeneID" id="30966519"/>
<reference evidence="2" key="1">
    <citation type="submission" date="2016-05" db="EMBL/GenBank/DDBJ databases">
        <title>Comparative genomics of biotechnologically important yeasts.</title>
        <authorList>
            <consortium name="DOE Joint Genome Institute"/>
            <person name="Riley R."/>
            <person name="Haridas S."/>
            <person name="Wolfe K.H."/>
            <person name="Lopes M.R."/>
            <person name="Hittinger C.T."/>
            <person name="Goker M."/>
            <person name="Salamov A."/>
            <person name="Wisecaver J."/>
            <person name="Long T.M."/>
            <person name="Aerts A.L."/>
            <person name="Barry K."/>
            <person name="Choi C."/>
            <person name="Clum A."/>
            <person name="Coughlan A.Y."/>
            <person name="Deshpande S."/>
            <person name="Douglass A.P."/>
            <person name="Hanson S.J."/>
            <person name="Klenk H.-P."/>
            <person name="Labutti K."/>
            <person name="Lapidus A."/>
            <person name="Lindquist E."/>
            <person name="Lipzen A."/>
            <person name="Meier-Kolthoff J.P."/>
            <person name="Ohm R.A."/>
            <person name="Otillar R.P."/>
            <person name="Pangilinan J."/>
            <person name="Peng Y."/>
            <person name="Rokas A."/>
            <person name="Rosa C.A."/>
            <person name="Scheuner C."/>
            <person name="Sibirny A.A."/>
            <person name="Slot J.C."/>
            <person name="Stielow J.B."/>
            <person name="Sun H."/>
            <person name="Kurtzman C.P."/>
            <person name="Blackwell M."/>
            <person name="Grigoriev I.V."/>
            <person name="Jeffries T.W."/>
        </authorList>
    </citation>
    <scope>NUCLEOTIDE SEQUENCE [LARGE SCALE GENOMIC DNA]</scope>
    <source>
        <strain evidence="2">DSM 1968</strain>
    </source>
</reference>
<organism evidence="1 2">
    <name type="scientific">Ascoidea rubescens DSM 1968</name>
    <dbReference type="NCBI Taxonomy" id="1344418"/>
    <lineage>
        <taxon>Eukaryota</taxon>
        <taxon>Fungi</taxon>
        <taxon>Dikarya</taxon>
        <taxon>Ascomycota</taxon>
        <taxon>Saccharomycotina</taxon>
        <taxon>Saccharomycetes</taxon>
        <taxon>Ascoideaceae</taxon>
        <taxon>Ascoidea</taxon>
    </lineage>
</organism>
<dbReference type="Proteomes" id="UP000095038">
    <property type="component" value="Unassembled WGS sequence"/>
</dbReference>
<dbReference type="EMBL" id="KV454477">
    <property type="protein sequence ID" value="ODV62609.1"/>
    <property type="molecule type" value="Genomic_DNA"/>
</dbReference>